<keyword evidence="3 6" id="KW-1133">Transmembrane helix</keyword>
<name>A0A8B3FHF4_PECPM</name>
<evidence type="ECO:0000256" key="6">
    <source>
        <dbReference type="SAM" id="Phobius"/>
    </source>
</evidence>
<feature type="compositionally biased region" description="Low complexity" evidence="5">
    <location>
        <begin position="269"/>
        <end position="279"/>
    </location>
</feature>
<comment type="subcellular location">
    <subcellularLocation>
        <location evidence="1">Membrane</location>
        <topology evidence="1">Single-pass membrane protein</topology>
    </subcellularLocation>
</comment>
<feature type="domain" description="Translocation and assembly module TamB C-terminal" evidence="7">
    <location>
        <begin position="1006"/>
        <end position="1342"/>
    </location>
</feature>
<keyword evidence="2 6" id="KW-0812">Transmembrane</keyword>
<sequence length="1342" mass="144422">MMDDKNDNNAPVAVTEEKVAQDNVPTTPARKGRWWKRIGIGIVAFLLLLVVGVGLLVGTTPGLHLLLNTVARVVPGLDIASVSGGWRDLTLKNVSYEMPGVTVKSEEFHLSLALDCLRKSQLCINDLSANRIDVVVDTNALPASEEPTTPSEPVTEISAPFPISLRQLVLNGVQVTVDDTAISLGEFRTGMQWEGRSLTLLPTKISALLVALPKTPVNVLEDGKVTAAEMASVIKETAANVREAAEQGTSQTLHIDKVLEANNTVAAATTTTPIPTAKTDNASDKPAVPEKPLGERLSELFSKPLLADLPQFTLPLDLNIVEIHGEQLRLTGDQDILITNLFVQASTQQQHLRLDKLIVQSPQGGLNVRGEATLRDNWPVSLAANGVLNVEPLKGETLKLTVDGGLREQLNVALNLSGPQRAQLELQTKLAEAGLPLSLTLQTERVRWPLTGATQYQASNVRLRFNGKATDYALSLRGDLSGADIPPATLLLDGKGNEQQFTLGRLRLAALQGNADLSALIDWSKAISWRSELQLNGINTAKQWPEWPAKVDGKITTRGSVYGGSWQLQVPELRLDGNVKANKLAARGELRGNAAGQWTIPTLNLALGRNQLNVKGDLSDKWQLDADINAPSLDGMLPGLAGRAIGTLKLRGNLREPQMLADITASGLRWQAITISQVRVEGDVRSEQQIQGKLAVRLEALKQDGLNIALLTLDASGNEKQHQLRLAMLGEPVAGQLALSGSFDRQEQRWRGTLNNTRFDTPVGEWRLAQDMALDYQNTQQKITIGTHCWRNPNAELCVPKAIEAGPSGQASIRLNRFDLAMLKPFLTEDTVLAGTFTGGVDINWQAGQGLPQANVSLVGNGVSVRQQMQGNTLPIDFDTFTLNAGLDRGRAQLGWLMAIRENGRFSGDIQVTDPQGRRNLGGSVTINNISLALLNPALSKGEKAAGMLNANLRLAGDATRPQIFGQMVLERLDIDGNWMPIDLTNGRLAVNFSGMSSTLQGFLKTNNGQLNLGGNADWSRPDAWRARIAAKGQKLRVTIPPMARLDVSPDIVFEATPQLFALNGSVSIPWARIVVKDMPESAVAVSSDEVMLDAQRQPLKKASAAIPINSNLTIRVGNDVTLDAFGLAARLQGDLKMVQDERGLGLNGQIDIPSGRFKAYGQDLIVRKGLILFSGPPDQPILNIEAIRNPDNTANDVIAGVRVTGMAATPKLEVFSDPAMSQQEALSYLLRGQGLDSGGADSSAMTSMLVGLGVAQSGQVVGKIGEAFGVSNLALDTQGVGDNSQVVVSGYVLPGLQVKYGVGIFDSLATLTLRYRLMPKLYLEAVSGISQALDVLYQFEF</sequence>
<evidence type="ECO:0000256" key="5">
    <source>
        <dbReference type="SAM" id="MobiDB-lite"/>
    </source>
</evidence>
<proteinExistence type="predicted"/>
<keyword evidence="4 6" id="KW-0472">Membrane</keyword>
<accession>A0A8B3FHF4</accession>
<dbReference type="GeneID" id="45847980"/>
<feature type="transmembrane region" description="Helical" evidence="6">
    <location>
        <begin position="38"/>
        <end position="58"/>
    </location>
</feature>
<evidence type="ECO:0000313" key="8">
    <source>
        <dbReference type="EMBL" id="RKO77568.1"/>
    </source>
</evidence>
<dbReference type="PANTHER" id="PTHR36985">
    <property type="entry name" value="TRANSLOCATION AND ASSEMBLY MODULE SUBUNIT TAMB"/>
    <property type="match status" value="1"/>
</dbReference>
<dbReference type="PANTHER" id="PTHR36985:SF1">
    <property type="entry name" value="TRANSLOCATION AND ASSEMBLY MODULE SUBUNIT TAMB"/>
    <property type="match status" value="1"/>
</dbReference>
<dbReference type="Proteomes" id="UP000269665">
    <property type="component" value="Unassembled WGS sequence"/>
</dbReference>
<reference evidence="8 9" key="1">
    <citation type="journal article" date="2018" name="BMC Genomics">
        <title>High genomic variability in the plant pathogenic bacterium Pectobacterium parmentieri deciphered from de novo assembled complete genomes.</title>
        <authorList>
            <person name="Zoledowska S."/>
            <person name="Motyka-Pomagruk A."/>
            <person name="Sledz W."/>
            <person name="Mengoni A."/>
            <person name="Lojkowska E."/>
        </authorList>
    </citation>
    <scope>NUCLEOTIDE SEQUENCE [LARGE SCALE GENOMIC DNA]</scope>
    <source>
        <strain evidence="8 9">IFB5626</strain>
    </source>
</reference>
<evidence type="ECO:0000313" key="9">
    <source>
        <dbReference type="Proteomes" id="UP000269665"/>
    </source>
</evidence>
<dbReference type="EMBL" id="PSZG01000001">
    <property type="protein sequence ID" value="RKO77568.1"/>
    <property type="molecule type" value="Genomic_DNA"/>
</dbReference>
<comment type="caution">
    <text evidence="8">The sequence shown here is derived from an EMBL/GenBank/DDBJ whole genome shotgun (WGS) entry which is preliminary data.</text>
</comment>
<evidence type="ECO:0000259" key="7">
    <source>
        <dbReference type="Pfam" id="PF04357"/>
    </source>
</evidence>
<organism evidence="8 9">
    <name type="scientific">Pectobacterium parmentieri</name>
    <dbReference type="NCBI Taxonomy" id="1905730"/>
    <lineage>
        <taxon>Bacteria</taxon>
        <taxon>Pseudomonadati</taxon>
        <taxon>Pseudomonadota</taxon>
        <taxon>Gammaproteobacteria</taxon>
        <taxon>Enterobacterales</taxon>
        <taxon>Pectobacteriaceae</taxon>
        <taxon>Pectobacterium</taxon>
    </lineage>
</organism>
<protein>
    <submittedName>
        <fullName evidence="8">Translocation/assembly module TamB</fullName>
    </submittedName>
</protein>
<dbReference type="InterPro" id="IPR007452">
    <property type="entry name" value="TamB_C"/>
</dbReference>
<evidence type="ECO:0000256" key="1">
    <source>
        <dbReference type="ARBA" id="ARBA00004167"/>
    </source>
</evidence>
<evidence type="ECO:0000256" key="2">
    <source>
        <dbReference type="ARBA" id="ARBA00022692"/>
    </source>
</evidence>
<dbReference type="OrthoDB" id="5555605at2"/>
<gene>
    <name evidence="8" type="ORF">C5E00_12615</name>
</gene>
<dbReference type="Pfam" id="PF04357">
    <property type="entry name" value="TamB"/>
    <property type="match status" value="1"/>
</dbReference>
<dbReference type="KEGG" id="ppar:A8F97_00760"/>
<dbReference type="GO" id="GO:0097347">
    <property type="term" value="C:TAM protein secretion complex"/>
    <property type="evidence" value="ECO:0007669"/>
    <property type="project" value="TreeGrafter"/>
</dbReference>
<dbReference type="GO" id="GO:0005886">
    <property type="term" value="C:plasma membrane"/>
    <property type="evidence" value="ECO:0007669"/>
    <property type="project" value="InterPro"/>
</dbReference>
<dbReference type="GO" id="GO:0009306">
    <property type="term" value="P:protein secretion"/>
    <property type="evidence" value="ECO:0007669"/>
    <property type="project" value="InterPro"/>
</dbReference>
<feature type="region of interest" description="Disordered" evidence="5">
    <location>
        <begin position="269"/>
        <end position="291"/>
    </location>
</feature>
<evidence type="ECO:0000256" key="3">
    <source>
        <dbReference type="ARBA" id="ARBA00022989"/>
    </source>
</evidence>
<dbReference type="RefSeq" id="WP_033071927.1">
    <property type="nucleotide sequence ID" value="NZ_CP015749.1"/>
</dbReference>
<evidence type="ECO:0000256" key="4">
    <source>
        <dbReference type="ARBA" id="ARBA00023136"/>
    </source>
</evidence>